<keyword evidence="6" id="KW-1185">Reference proteome</keyword>
<dbReference type="GO" id="GO:0017053">
    <property type="term" value="C:transcription repressor complex"/>
    <property type="evidence" value="ECO:0007669"/>
    <property type="project" value="InterPro"/>
</dbReference>
<reference evidence="5" key="2">
    <citation type="submission" date="2024-10" db="UniProtKB">
        <authorList>
            <consortium name="EnsemblProtists"/>
        </authorList>
    </citation>
    <scope>IDENTIFICATION</scope>
</reference>
<dbReference type="STRING" id="2903.R1FMD2"/>
<dbReference type="PANTHER" id="PTHR21689:SF2">
    <property type="entry name" value="PROTEIN LIN-9 HOMOLOG"/>
    <property type="match status" value="1"/>
</dbReference>
<dbReference type="HOGENOM" id="CLU_480167_0_0_1"/>
<feature type="region of interest" description="Disordered" evidence="3">
    <location>
        <begin position="1"/>
        <end position="45"/>
    </location>
</feature>
<evidence type="ECO:0000256" key="3">
    <source>
        <dbReference type="SAM" id="MobiDB-lite"/>
    </source>
</evidence>
<accession>A0A0D3KLZ1</accession>
<dbReference type="EnsemblProtists" id="EOD36776">
    <property type="protein sequence ID" value="EOD36776"/>
    <property type="gene ID" value="EMIHUDRAFT_200992"/>
</dbReference>
<dbReference type="GO" id="GO:0005654">
    <property type="term" value="C:nucleoplasm"/>
    <property type="evidence" value="ECO:0007669"/>
    <property type="project" value="TreeGrafter"/>
</dbReference>
<dbReference type="GO" id="GO:0006357">
    <property type="term" value="P:regulation of transcription by RNA polymerase II"/>
    <property type="evidence" value="ECO:0007669"/>
    <property type="project" value="TreeGrafter"/>
</dbReference>
<evidence type="ECO:0000256" key="1">
    <source>
        <dbReference type="ARBA" id="ARBA00004123"/>
    </source>
</evidence>
<dbReference type="RefSeq" id="XP_005789205.1">
    <property type="nucleotide sequence ID" value="XM_005789148.1"/>
</dbReference>
<dbReference type="AlphaFoldDB" id="A0A0D3KLZ1"/>
<dbReference type="PaxDb" id="2903-EOD36776"/>
<proteinExistence type="predicted"/>
<dbReference type="Pfam" id="PF06584">
    <property type="entry name" value="DIRP"/>
    <property type="match status" value="1"/>
</dbReference>
<dbReference type="PANTHER" id="PTHR21689">
    <property type="entry name" value="LIN-9"/>
    <property type="match status" value="1"/>
</dbReference>
<reference evidence="6" key="1">
    <citation type="journal article" date="2013" name="Nature">
        <title>Pan genome of the phytoplankton Emiliania underpins its global distribution.</title>
        <authorList>
            <person name="Read B.A."/>
            <person name="Kegel J."/>
            <person name="Klute M.J."/>
            <person name="Kuo A."/>
            <person name="Lefebvre S.C."/>
            <person name="Maumus F."/>
            <person name="Mayer C."/>
            <person name="Miller J."/>
            <person name="Monier A."/>
            <person name="Salamov A."/>
            <person name="Young J."/>
            <person name="Aguilar M."/>
            <person name="Claverie J.M."/>
            <person name="Frickenhaus S."/>
            <person name="Gonzalez K."/>
            <person name="Herman E.K."/>
            <person name="Lin Y.C."/>
            <person name="Napier J."/>
            <person name="Ogata H."/>
            <person name="Sarno A.F."/>
            <person name="Shmutz J."/>
            <person name="Schroeder D."/>
            <person name="de Vargas C."/>
            <person name="Verret F."/>
            <person name="von Dassow P."/>
            <person name="Valentin K."/>
            <person name="Van de Peer Y."/>
            <person name="Wheeler G."/>
            <person name="Dacks J.B."/>
            <person name="Delwiche C.F."/>
            <person name="Dyhrman S.T."/>
            <person name="Glockner G."/>
            <person name="John U."/>
            <person name="Richards T."/>
            <person name="Worden A.Z."/>
            <person name="Zhang X."/>
            <person name="Grigoriev I.V."/>
            <person name="Allen A.E."/>
            <person name="Bidle K."/>
            <person name="Borodovsky M."/>
            <person name="Bowler C."/>
            <person name="Brownlee C."/>
            <person name="Cock J.M."/>
            <person name="Elias M."/>
            <person name="Gladyshev V.N."/>
            <person name="Groth M."/>
            <person name="Guda C."/>
            <person name="Hadaegh A."/>
            <person name="Iglesias-Rodriguez M.D."/>
            <person name="Jenkins J."/>
            <person name="Jones B.M."/>
            <person name="Lawson T."/>
            <person name="Leese F."/>
            <person name="Lindquist E."/>
            <person name="Lobanov A."/>
            <person name="Lomsadze A."/>
            <person name="Malik S.B."/>
            <person name="Marsh M.E."/>
            <person name="Mackinder L."/>
            <person name="Mock T."/>
            <person name="Mueller-Roeber B."/>
            <person name="Pagarete A."/>
            <person name="Parker M."/>
            <person name="Probert I."/>
            <person name="Quesneville H."/>
            <person name="Raines C."/>
            <person name="Rensing S.A."/>
            <person name="Riano-Pachon D.M."/>
            <person name="Richier S."/>
            <person name="Rokitta S."/>
            <person name="Shiraiwa Y."/>
            <person name="Soanes D.M."/>
            <person name="van der Giezen M."/>
            <person name="Wahlund T.M."/>
            <person name="Williams B."/>
            <person name="Wilson W."/>
            <person name="Wolfe G."/>
            <person name="Wurch L.L."/>
        </authorList>
    </citation>
    <scope>NUCLEOTIDE SEQUENCE</scope>
</reference>
<evidence type="ECO:0000256" key="2">
    <source>
        <dbReference type="ARBA" id="ARBA00023242"/>
    </source>
</evidence>
<dbReference type="GeneID" id="17282046"/>
<dbReference type="eggNOG" id="KOG1019">
    <property type="taxonomic scope" value="Eukaryota"/>
</dbReference>
<comment type="subcellular location">
    <subcellularLocation>
        <location evidence="1">Nucleus</location>
    </subcellularLocation>
</comment>
<feature type="domain" description="DIRP" evidence="4">
    <location>
        <begin position="135"/>
        <end position="241"/>
    </location>
</feature>
<dbReference type="GO" id="GO:0003677">
    <property type="term" value="F:DNA binding"/>
    <property type="evidence" value="ECO:0007669"/>
    <property type="project" value="TreeGrafter"/>
</dbReference>
<feature type="compositionally biased region" description="Basic and acidic residues" evidence="3">
    <location>
        <begin position="7"/>
        <end position="22"/>
    </location>
</feature>
<dbReference type="SMART" id="SM01135">
    <property type="entry name" value="DIRP"/>
    <property type="match status" value="1"/>
</dbReference>
<protein>
    <recommendedName>
        <fullName evidence="4">DIRP domain-containing protein</fullName>
    </recommendedName>
</protein>
<evidence type="ECO:0000313" key="6">
    <source>
        <dbReference type="Proteomes" id="UP000013827"/>
    </source>
</evidence>
<name>A0A0D3KLZ1_EMIH1</name>
<feature type="compositionally biased region" description="Basic and acidic residues" evidence="3">
    <location>
        <begin position="31"/>
        <end position="42"/>
    </location>
</feature>
<dbReference type="GO" id="GO:0051726">
    <property type="term" value="P:regulation of cell cycle"/>
    <property type="evidence" value="ECO:0007669"/>
    <property type="project" value="TreeGrafter"/>
</dbReference>
<dbReference type="KEGG" id="ehx:EMIHUDRAFT_200992"/>
<evidence type="ECO:0000313" key="5">
    <source>
        <dbReference type="EnsemblProtists" id="EOD36776"/>
    </source>
</evidence>
<evidence type="ECO:0000259" key="4">
    <source>
        <dbReference type="SMART" id="SM01135"/>
    </source>
</evidence>
<dbReference type="GO" id="GO:0006351">
    <property type="term" value="P:DNA-templated transcription"/>
    <property type="evidence" value="ECO:0007669"/>
    <property type="project" value="InterPro"/>
</dbReference>
<organism evidence="5 6">
    <name type="scientific">Emiliania huxleyi (strain CCMP1516)</name>
    <dbReference type="NCBI Taxonomy" id="280463"/>
    <lineage>
        <taxon>Eukaryota</taxon>
        <taxon>Haptista</taxon>
        <taxon>Haptophyta</taxon>
        <taxon>Prymnesiophyceae</taxon>
        <taxon>Isochrysidales</taxon>
        <taxon>Noelaerhabdaceae</taxon>
        <taxon>Emiliania</taxon>
    </lineage>
</organism>
<sequence>MADDAEGESKRRLPRRDEDHLGSRSTLAPPEGEKRRTARRDGVVGFKRAARADDAQFDDLALLREGVGGKRAGAAGAGEATLDGRPAGAGKKAPARKKPKGASGSDEDEEASVLKLTLCRLLRPKLRRWAMYEWFYSPVDVAWYRESPFCAALGACGLGQVSVLPRAEWSYVRSLLGKPRRFSPAYVEQERAALREHREGVREARRRAARPAGLLDEATTYDPRAAAQLAVGQRVTALHPRLRQLHSGTVLSPDGDHYKVQFDSPKLGVHLVEDVLVAPLLDGTRGIDFTSPRSLTPGISPDEEPVASGTGKTAVASANEQAKAAPKELQLLAYILRLLQRKRMLIGEQRAVCGDCEEYLLRVGREVHEEHKGARGDVDALLVEPGTAGPKVEVTAAQQRQLGQVPPPPLLPPVHAMLSLLAEHSEAEHSALRSEVRRWSLEISWLQDELRGTSRRLEEALAAMRPMSQRFSLALGASAPEPVTAGVGVLACADLREEATVSAALMLLLQLQAWARAPASSVNDCSSSISGSLRDLIPAVGSDANLKAFNAVANAAQSLEHILASGAS</sequence>
<dbReference type="InterPro" id="IPR033471">
    <property type="entry name" value="DIRP"/>
</dbReference>
<keyword evidence="2" id="KW-0539">Nucleus</keyword>
<dbReference type="InterPro" id="IPR010561">
    <property type="entry name" value="LIN-9/ALY1"/>
</dbReference>
<feature type="compositionally biased region" description="Low complexity" evidence="3">
    <location>
        <begin position="72"/>
        <end position="92"/>
    </location>
</feature>
<feature type="region of interest" description="Disordered" evidence="3">
    <location>
        <begin position="72"/>
        <end position="107"/>
    </location>
</feature>
<dbReference type="Proteomes" id="UP000013827">
    <property type="component" value="Unassembled WGS sequence"/>
</dbReference>